<comment type="caution">
    <text evidence="3">The sequence shown here is derived from an EMBL/GenBank/DDBJ whole genome shotgun (WGS) entry which is preliminary data.</text>
</comment>
<dbReference type="EMBL" id="CASHTH010003808">
    <property type="protein sequence ID" value="CAI8049661.1"/>
    <property type="molecule type" value="Genomic_DNA"/>
</dbReference>
<dbReference type="AlphaFoldDB" id="A0AA35XER0"/>
<dbReference type="InterPro" id="IPR029021">
    <property type="entry name" value="Prot-tyrosine_phosphatase-like"/>
</dbReference>
<evidence type="ECO:0000313" key="3">
    <source>
        <dbReference type="EMBL" id="CAI8049661.1"/>
    </source>
</evidence>
<dbReference type="PROSITE" id="PS50055">
    <property type="entry name" value="TYR_PHOSPHATASE_PTP"/>
    <property type="match status" value="1"/>
</dbReference>
<dbReference type="SUPFAM" id="SSF52799">
    <property type="entry name" value="(Phosphotyrosine protein) phosphatases II"/>
    <property type="match status" value="1"/>
</dbReference>
<sequence>MQLSSWPPGELPHPTAILSLVDLLTKAQRGSLGRHTVIMCSDGVGRTGTFICIHWRDSRLREWSISSRLQNPLASNERASSQMPLTTPSATTWSPPTWTVLRLMPTSKKLCNHKDNNPQKSLHRSLVVVKKTATISLL</sequence>
<dbReference type="InterPro" id="IPR000242">
    <property type="entry name" value="PTP_cat"/>
</dbReference>
<gene>
    <name evidence="3" type="ORF">GBAR_LOCUS27341</name>
</gene>
<dbReference type="InterPro" id="IPR000387">
    <property type="entry name" value="Tyr_Pase_dom"/>
</dbReference>
<keyword evidence="4" id="KW-1185">Reference proteome</keyword>
<dbReference type="Gene3D" id="3.90.190.10">
    <property type="entry name" value="Protein tyrosine phosphatase superfamily"/>
    <property type="match status" value="1"/>
</dbReference>
<evidence type="ECO:0000259" key="1">
    <source>
        <dbReference type="PROSITE" id="PS50055"/>
    </source>
</evidence>
<feature type="non-terminal residue" evidence="3">
    <location>
        <position position="138"/>
    </location>
</feature>
<name>A0AA35XER0_GEOBA</name>
<proteinExistence type="predicted"/>
<organism evidence="3 4">
    <name type="scientific">Geodia barretti</name>
    <name type="common">Barrett's horny sponge</name>
    <dbReference type="NCBI Taxonomy" id="519541"/>
    <lineage>
        <taxon>Eukaryota</taxon>
        <taxon>Metazoa</taxon>
        <taxon>Porifera</taxon>
        <taxon>Demospongiae</taxon>
        <taxon>Heteroscleromorpha</taxon>
        <taxon>Tetractinellida</taxon>
        <taxon>Astrophorina</taxon>
        <taxon>Geodiidae</taxon>
        <taxon>Geodia</taxon>
    </lineage>
</organism>
<reference evidence="3" key="1">
    <citation type="submission" date="2023-03" db="EMBL/GenBank/DDBJ databases">
        <authorList>
            <person name="Steffen K."/>
            <person name="Cardenas P."/>
        </authorList>
    </citation>
    <scope>NUCLEOTIDE SEQUENCE</scope>
</reference>
<protein>
    <submittedName>
        <fullName evidence="3">Uncharacterized protein</fullName>
    </submittedName>
</protein>
<dbReference type="PROSITE" id="PS50056">
    <property type="entry name" value="TYR_PHOSPHATASE_2"/>
    <property type="match status" value="1"/>
</dbReference>
<dbReference type="GO" id="GO:0004725">
    <property type="term" value="F:protein tyrosine phosphatase activity"/>
    <property type="evidence" value="ECO:0007669"/>
    <property type="project" value="InterPro"/>
</dbReference>
<dbReference type="Proteomes" id="UP001174909">
    <property type="component" value="Unassembled WGS sequence"/>
</dbReference>
<feature type="domain" description="Tyrosine-protein phosphatase" evidence="1">
    <location>
        <begin position="1"/>
        <end position="53"/>
    </location>
</feature>
<evidence type="ECO:0000259" key="2">
    <source>
        <dbReference type="PROSITE" id="PS50056"/>
    </source>
</evidence>
<dbReference type="Pfam" id="PF00102">
    <property type="entry name" value="Y_phosphatase"/>
    <property type="match status" value="1"/>
</dbReference>
<evidence type="ECO:0000313" key="4">
    <source>
        <dbReference type="Proteomes" id="UP001174909"/>
    </source>
</evidence>
<feature type="domain" description="Tyrosine specific protein phosphatases" evidence="2">
    <location>
        <begin position="15"/>
        <end position="54"/>
    </location>
</feature>
<accession>A0AA35XER0</accession>